<dbReference type="AlphaFoldDB" id="A0A5C7HQ03"/>
<evidence type="ECO:0000313" key="3">
    <source>
        <dbReference type="Proteomes" id="UP000323000"/>
    </source>
</evidence>
<dbReference type="InterPro" id="IPR011990">
    <property type="entry name" value="TPR-like_helical_dom_sf"/>
</dbReference>
<dbReference type="Proteomes" id="UP000323000">
    <property type="component" value="Chromosome 7"/>
</dbReference>
<dbReference type="FunFam" id="1.25.40.10:FF:000158">
    <property type="entry name" value="pentatricopeptide repeat-containing protein At2g33680"/>
    <property type="match status" value="1"/>
</dbReference>
<dbReference type="GO" id="GO:0099402">
    <property type="term" value="P:plant organ development"/>
    <property type="evidence" value="ECO:0007669"/>
    <property type="project" value="UniProtKB-ARBA"/>
</dbReference>
<name>A0A5C7HQ03_9ROSI</name>
<dbReference type="PANTHER" id="PTHR47926">
    <property type="entry name" value="PENTATRICOPEPTIDE REPEAT-CONTAINING PROTEIN"/>
    <property type="match status" value="1"/>
</dbReference>
<dbReference type="Pfam" id="PF01535">
    <property type="entry name" value="PPR"/>
    <property type="match status" value="2"/>
</dbReference>
<dbReference type="Pfam" id="PF20431">
    <property type="entry name" value="E_motif"/>
    <property type="match status" value="1"/>
</dbReference>
<keyword evidence="1" id="KW-0677">Repeat</keyword>
<dbReference type="PANTHER" id="PTHR47926:SF420">
    <property type="entry name" value="REPEAT-CONTAINING PROTEIN, PUTATIVE-RELATED"/>
    <property type="match status" value="1"/>
</dbReference>
<evidence type="ECO:0000256" key="1">
    <source>
        <dbReference type="ARBA" id="ARBA00022737"/>
    </source>
</evidence>
<sequence>MKSQGVRPLLGVLSACSHVGLVEEGLQFYRNMETEYGIIPTREHCSCVVDLLARAGHIQEAEAFINQMALDPGVVVWKTLLAACKTHGNVDVRERAAENILKIDPTNSAAHVLLCYIYASSKRWEDVARLRSSMKEMGPRKILGQSWIEVKNRINVFFVEDCFNRTSYIGRNEDEFRLSVWLKSNLFVGLSVSSFGLVEVETLRGQVENH</sequence>
<organism evidence="2 3">
    <name type="scientific">Acer yangbiense</name>
    <dbReference type="NCBI Taxonomy" id="1000413"/>
    <lineage>
        <taxon>Eukaryota</taxon>
        <taxon>Viridiplantae</taxon>
        <taxon>Streptophyta</taxon>
        <taxon>Embryophyta</taxon>
        <taxon>Tracheophyta</taxon>
        <taxon>Spermatophyta</taxon>
        <taxon>Magnoliopsida</taxon>
        <taxon>eudicotyledons</taxon>
        <taxon>Gunneridae</taxon>
        <taxon>Pentapetalae</taxon>
        <taxon>rosids</taxon>
        <taxon>malvids</taxon>
        <taxon>Sapindales</taxon>
        <taxon>Sapindaceae</taxon>
        <taxon>Hippocastanoideae</taxon>
        <taxon>Acereae</taxon>
        <taxon>Acer</taxon>
    </lineage>
</organism>
<dbReference type="EMBL" id="VAHF01000007">
    <property type="protein sequence ID" value="TXG59110.1"/>
    <property type="molecule type" value="Genomic_DNA"/>
</dbReference>
<evidence type="ECO:0008006" key="4">
    <source>
        <dbReference type="Google" id="ProtNLM"/>
    </source>
</evidence>
<reference evidence="3" key="1">
    <citation type="journal article" date="2019" name="Gigascience">
        <title>De novo genome assembly of the endangered Acer yangbiense, a plant species with extremely small populations endemic to Yunnan Province, China.</title>
        <authorList>
            <person name="Yang J."/>
            <person name="Wariss H.M."/>
            <person name="Tao L."/>
            <person name="Zhang R."/>
            <person name="Yun Q."/>
            <person name="Hollingsworth P."/>
            <person name="Dao Z."/>
            <person name="Luo G."/>
            <person name="Guo H."/>
            <person name="Ma Y."/>
            <person name="Sun W."/>
        </authorList>
    </citation>
    <scope>NUCLEOTIDE SEQUENCE [LARGE SCALE GENOMIC DNA]</scope>
    <source>
        <strain evidence="3">cv. Malutang</strain>
    </source>
</reference>
<comment type="caution">
    <text evidence="2">The sequence shown here is derived from an EMBL/GenBank/DDBJ whole genome shotgun (WGS) entry which is preliminary data.</text>
</comment>
<dbReference type="InterPro" id="IPR002885">
    <property type="entry name" value="PPR_rpt"/>
</dbReference>
<dbReference type="InterPro" id="IPR046848">
    <property type="entry name" value="E_motif"/>
</dbReference>
<gene>
    <name evidence="2" type="ORF">EZV62_016939</name>
</gene>
<keyword evidence="3" id="KW-1185">Reference proteome</keyword>
<dbReference type="Gene3D" id="1.25.40.10">
    <property type="entry name" value="Tetratricopeptide repeat domain"/>
    <property type="match status" value="1"/>
</dbReference>
<dbReference type="GO" id="GO:0009451">
    <property type="term" value="P:RNA modification"/>
    <property type="evidence" value="ECO:0007669"/>
    <property type="project" value="InterPro"/>
</dbReference>
<proteinExistence type="predicted"/>
<accession>A0A5C7HQ03</accession>
<dbReference type="InterPro" id="IPR046960">
    <property type="entry name" value="PPR_At4g14850-like_plant"/>
</dbReference>
<dbReference type="GO" id="GO:0003723">
    <property type="term" value="F:RNA binding"/>
    <property type="evidence" value="ECO:0007669"/>
    <property type="project" value="InterPro"/>
</dbReference>
<dbReference type="OrthoDB" id="185373at2759"/>
<evidence type="ECO:0000313" key="2">
    <source>
        <dbReference type="EMBL" id="TXG59110.1"/>
    </source>
</evidence>
<protein>
    <recommendedName>
        <fullName evidence="4">Pentatricopeptide repeat-containing protein</fullName>
    </recommendedName>
</protein>